<dbReference type="InterPro" id="IPR015943">
    <property type="entry name" value="WD40/YVTN_repeat-like_dom_sf"/>
</dbReference>
<dbReference type="SMART" id="SM00564">
    <property type="entry name" value="PQQ"/>
    <property type="match status" value="5"/>
</dbReference>
<accession>A0A5B9P9W7</accession>
<dbReference type="PANTHER" id="PTHR34512">
    <property type="entry name" value="CELL SURFACE PROTEIN"/>
    <property type="match status" value="1"/>
</dbReference>
<feature type="domain" description="Pyrrolo-quinoline quinone repeat" evidence="2">
    <location>
        <begin position="240"/>
        <end position="508"/>
    </location>
</feature>
<dbReference type="EMBL" id="CP042912">
    <property type="protein sequence ID" value="QEG21742.1"/>
    <property type="molecule type" value="Genomic_DNA"/>
</dbReference>
<keyword evidence="4" id="KW-1185">Reference proteome</keyword>
<dbReference type="OrthoDB" id="222965at2"/>
<evidence type="ECO:0000259" key="2">
    <source>
        <dbReference type="Pfam" id="PF13360"/>
    </source>
</evidence>
<feature type="domain" description="Pyrrolo-quinoline quinone repeat" evidence="2">
    <location>
        <begin position="46"/>
        <end position="120"/>
    </location>
</feature>
<dbReference type="Gene3D" id="2.130.10.10">
    <property type="entry name" value="YVTN repeat-like/Quinoprotein amine dehydrogenase"/>
    <property type="match status" value="2"/>
</dbReference>
<reference evidence="3 4" key="1">
    <citation type="submission" date="2019-08" db="EMBL/GenBank/DDBJ databases">
        <title>Deep-cultivation of Planctomycetes and their phenomic and genomic characterization uncovers novel biology.</title>
        <authorList>
            <person name="Wiegand S."/>
            <person name="Jogler M."/>
            <person name="Boedeker C."/>
            <person name="Pinto D."/>
            <person name="Vollmers J."/>
            <person name="Rivas-Marin E."/>
            <person name="Kohn T."/>
            <person name="Peeters S.H."/>
            <person name="Heuer A."/>
            <person name="Rast P."/>
            <person name="Oberbeckmann S."/>
            <person name="Bunk B."/>
            <person name="Jeske O."/>
            <person name="Meyerdierks A."/>
            <person name="Storesund J.E."/>
            <person name="Kallscheuer N."/>
            <person name="Luecker S."/>
            <person name="Lage O.M."/>
            <person name="Pohl T."/>
            <person name="Merkel B.J."/>
            <person name="Hornburger P."/>
            <person name="Mueller R.-W."/>
            <person name="Bruemmer F."/>
            <person name="Labrenz M."/>
            <person name="Spormann A.M."/>
            <person name="Op den Camp H."/>
            <person name="Overmann J."/>
            <person name="Amann R."/>
            <person name="Jetten M.S.M."/>
            <person name="Mascher T."/>
            <person name="Medema M.H."/>
            <person name="Devos D.P."/>
            <person name="Kaster A.-K."/>
            <person name="Ovreas L."/>
            <person name="Rohde M."/>
            <person name="Galperin M.Y."/>
            <person name="Jogler C."/>
        </authorList>
    </citation>
    <scope>NUCLEOTIDE SEQUENCE [LARGE SCALE GENOMIC DNA]</scope>
    <source>
        <strain evidence="3 4">FC18</strain>
    </source>
</reference>
<organism evidence="3 4">
    <name type="scientific">Mariniblastus fucicola</name>
    <dbReference type="NCBI Taxonomy" id="980251"/>
    <lineage>
        <taxon>Bacteria</taxon>
        <taxon>Pseudomonadati</taxon>
        <taxon>Planctomycetota</taxon>
        <taxon>Planctomycetia</taxon>
        <taxon>Pirellulales</taxon>
        <taxon>Pirellulaceae</taxon>
        <taxon>Mariniblastus</taxon>
    </lineage>
</organism>
<protein>
    <submittedName>
        <fullName evidence="3">Outer membrane biogenesis protein BamB</fullName>
    </submittedName>
</protein>
<sequence length="510" mass="55264" precursor="true">MKANAFQLSLAIALAALFASTASAQKKDWPMWGGTIDRNMVAEIEGGVSYDFDMEKGKNVVWSQGIGSQTYGNPVVADGKVYVGTNNGGGFRPKHPAEQDKGILLCFDEKSGEFQWQLTREKLPSGRVNDWPLQGICSTPVIEGDRLWVVTNRCELMCIDTKGFADGKNDGIQDEVDNEVGDADIVWNIDMMGDELGVFPHNLATSSPLVHGDNIYLLTSNGVDEAHLEVPSPRAPCFLCVNKNTGEIVWEAGQPGDAILHGQWGSPSVGVVNGKTQVYFPGGDGWLYALDADTGEEIWKFDLNPKNTTWELGGAGLRNSVIASPVFYENSVILAVGQDPEHGEGVGHLWRVDATKTGDVSSELGEIATEGKPNPNSGVIWHYGGADPEHEDEAMFRRTMSTVAIKDGLLFAADLSGFVHCLDFATGERHWVHDLLSGVWGSPVIVDGKVFIGNEDGTLTVFKASPEKAEVLAEISTTNYSSIYSTPTFANGKLFLSDRARLYCIDVQAK</sequence>
<feature type="signal peptide" evidence="1">
    <location>
        <begin position="1"/>
        <end position="24"/>
    </location>
</feature>
<feature type="chain" id="PRO_5022852880" evidence="1">
    <location>
        <begin position="25"/>
        <end position="510"/>
    </location>
</feature>
<dbReference type="Proteomes" id="UP000322214">
    <property type="component" value="Chromosome"/>
</dbReference>
<dbReference type="SUPFAM" id="SSF50998">
    <property type="entry name" value="Quinoprotein alcohol dehydrogenase-like"/>
    <property type="match status" value="2"/>
</dbReference>
<keyword evidence="1" id="KW-0732">Signal</keyword>
<dbReference type="InterPro" id="IPR002372">
    <property type="entry name" value="PQQ_rpt_dom"/>
</dbReference>
<dbReference type="PANTHER" id="PTHR34512:SF30">
    <property type="entry name" value="OUTER MEMBRANE PROTEIN ASSEMBLY FACTOR BAMB"/>
    <property type="match status" value="1"/>
</dbReference>
<name>A0A5B9P9W7_9BACT</name>
<proteinExistence type="predicted"/>
<dbReference type="AlphaFoldDB" id="A0A5B9P9W7"/>
<dbReference type="KEGG" id="mff:MFFC18_16010"/>
<evidence type="ECO:0000313" key="3">
    <source>
        <dbReference type="EMBL" id="QEG21742.1"/>
    </source>
</evidence>
<dbReference type="RefSeq" id="WP_075085425.1">
    <property type="nucleotide sequence ID" value="NZ_CP042912.1"/>
</dbReference>
<dbReference type="InterPro" id="IPR011047">
    <property type="entry name" value="Quinoprotein_ADH-like_sf"/>
</dbReference>
<evidence type="ECO:0000256" key="1">
    <source>
        <dbReference type="SAM" id="SignalP"/>
    </source>
</evidence>
<dbReference type="Pfam" id="PF13360">
    <property type="entry name" value="PQQ_2"/>
    <property type="match status" value="2"/>
</dbReference>
<gene>
    <name evidence="3" type="ORF">MFFC18_16010</name>
</gene>
<dbReference type="STRING" id="980251.GCA_001642875_03202"/>
<evidence type="ECO:0000313" key="4">
    <source>
        <dbReference type="Proteomes" id="UP000322214"/>
    </source>
</evidence>
<dbReference type="InterPro" id="IPR018391">
    <property type="entry name" value="PQQ_b-propeller_rpt"/>
</dbReference>